<sequence>MLSFIREQSPTNLCKLSLRLYSSSSKKWLSRQSNDVFVRDARAQQYRARSAFKLIQLNDKHRFLKRNANVIELGSSPGGWTQVIAEKVFKGKQKLSEEETNVTSKAGTVIAVDLLPMEPIPGVNILEGDFLAEPTRQSIMKILDGKAVDVVLSDMAPSFSGHHMADHARSMELCEYALAFATNILKKDGVFVCKVSHLSVYENSMLKLTATQFFMGGSEQDFRQLLRKHFETVRHEKPKASRKESTEGFFVAIGFRGQTEQPSDGF</sequence>
<organism evidence="9 10">
    <name type="scientific">Umbelopsis vinacea</name>
    <dbReference type="NCBI Taxonomy" id="44442"/>
    <lineage>
        <taxon>Eukaryota</taxon>
        <taxon>Fungi</taxon>
        <taxon>Fungi incertae sedis</taxon>
        <taxon>Mucoromycota</taxon>
        <taxon>Mucoromycotina</taxon>
        <taxon>Umbelopsidomycetes</taxon>
        <taxon>Umbelopsidales</taxon>
        <taxon>Umbelopsidaceae</taxon>
        <taxon>Umbelopsis</taxon>
    </lineage>
</organism>
<dbReference type="Pfam" id="PF01728">
    <property type="entry name" value="FtsJ"/>
    <property type="match status" value="1"/>
</dbReference>
<accession>A0A8H7Q7E6</accession>
<gene>
    <name evidence="9" type="ORF">INT44_003137</name>
</gene>
<proteinExistence type="inferred from homology"/>
<evidence type="ECO:0000256" key="4">
    <source>
        <dbReference type="ARBA" id="ARBA00022679"/>
    </source>
</evidence>
<keyword evidence="4" id="KW-0808">Transferase</keyword>
<feature type="active site" description="Proton acceptor" evidence="7">
    <location>
        <position position="194"/>
    </location>
</feature>
<keyword evidence="5 7" id="KW-0949">S-adenosyl-L-methionine</keyword>
<dbReference type="CDD" id="cd02440">
    <property type="entry name" value="AdoMet_MTases"/>
    <property type="match status" value="1"/>
</dbReference>
<dbReference type="InterPro" id="IPR002877">
    <property type="entry name" value="RNA_MeTrfase_FtsJ_dom"/>
</dbReference>
<dbReference type="Gene3D" id="3.40.50.150">
    <property type="entry name" value="Vaccinia Virus protein VP39"/>
    <property type="match status" value="1"/>
</dbReference>
<dbReference type="InterPro" id="IPR029063">
    <property type="entry name" value="SAM-dependent_MTases_sf"/>
</dbReference>
<dbReference type="HAMAP" id="MF_01547">
    <property type="entry name" value="RNA_methyltr_E"/>
    <property type="match status" value="1"/>
</dbReference>
<keyword evidence="2" id="KW-0698">rRNA processing</keyword>
<dbReference type="GO" id="GO:0008650">
    <property type="term" value="F:rRNA (uridine-2'-O-)-methyltransferase activity"/>
    <property type="evidence" value="ECO:0007669"/>
    <property type="project" value="TreeGrafter"/>
</dbReference>
<keyword evidence="3" id="KW-0489">Methyltransferase</keyword>
<evidence type="ECO:0000313" key="9">
    <source>
        <dbReference type="EMBL" id="KAG2186910.1"/>
    </source>
</evidence>
<dbReference type="PANTHER" id="PTHR10920:SF18">
    <property type="entry name" value="RRNA METHYLTRANSFERASE 2, MITOCHONDRIAL"/>
    <property type="match status" value="1"/>
</dbReference>
<feature type="domain" description="Ribosomal RNA methyltransferase FtsJ" evidence="8">
    <location>
        <begin position="46"/>
        <end position="213"/>
    </location>
</feature>
<evidence type="ECO:0000256" key="3">
    <source>
        <dbReference type="ARBA" id="ARBA00022603"/>
    </source>
</evidence>
<dbReference type="SUPFAM" id="SSF53335">
    <property type="entry name" value="S-adenosyl-L-methionine-dependent methyltransferases"/>
    <property type="match status" value="1"/>
</dbReference>
<dbReference type="PIRSF" id="PIRSF005461">
    <property type="entry name" value="23S_rRNA_mtase"/>
    <property type="match status" value="1"/>
</dbReference>
<protein>
    <recommendedName>
        <fullName evidence="6">rRNA methyltransferase 2, mitochondrial</fullName>
    </recommendedName>
</protein>
<dbReference type="AlphaFoldDB" id="A0A8H7Q7E6"/>
<comment type="caution">
    <text evidence="9">The sequence shown here is derived from an EMBL/GenBank/DDBJ whole genome shotgun (WGS) entry which is preliminary data.</text>
</comment>
<keyword evidence="10" id="KW-1185">Reference proteome</keyword>
<evidence type="ECO:0000256" key="1">
    <source>
        <dbReference type="ARBA" id="ARBA00009258"/>
    </source>
</evidence>
<dbReference type="PANTHER" id="PTHR10920">
    <property type="entry name" value="RIBOSOMAL RNA METHYLTRANSFERASE"/>
    <property type="match status" value="1"/>
</dbReference>
<evidence type="ECO:0000256" key="5">
    <source>
        <dbReference type="ARBA" id="ARBA00022691"/>
    </source>
</evidence>
<dbReference type="OrthoDB" id="20105at2759"/>
<dbReference type="Proteomes" id="UP000612746">
    <property type="component" value="Unassembled WGS sequence"/>
</dbReference>
<evidence type="ECO:0000313" key="10">
    <source>
        <dbReference type="Proteomes" id="UP000612746"/>
    </source>
</evidence>
<dbReference type="InterPro" id="IPR015507">
    <property type="entry name" value="rRNA-MeTfrase_E"/>
</dbReference>
<dbReference type="InterPro" id="IPR050082">
    <property type="entry name" value="RNA_methyltr_RlmE"/>
</dbReference>
<evidence type="ECO:0000259" key="8">
    <source>
        <dbReference type="Pfam" id="PF01728"/>
    </source>
</evidence>
<reference evidence="9" key="1">
    <citation type="submission" date="2020-12" db="EMBL/GenBank/DDBJ databases">
        <title>Metabolic potential, ecology and presence of endohyphal bacteria is reflected in genomic diversity of Mucoromycotina.</title>
        <authorList>
            <person name="Muszewska A."/>
            <person name="Okrasinska A."/>
            <person name="Steczkiewicz K."/>
            <person name="Drgas O."/>
            <person name="Orlowska M."/>
            <person name="Perlinska-Lenart U."/>
            <person name="Aleksandrzak-Piekarczyk T."/>
            <person name="Szatraj K."/>
            <person name="Zielenkiewicz U."/>
            <person name="Pilsyk S."/>
            <person name="Malc E."/>
            <person name="Mieczkowski P."/>
            <person name="Kruszewska J.S."/>
            <person name="Biernat P."/>
            <person name="Pawlowska J."/>
        </authorList>
    </citation>
    <scope>NUCLEOTIDE SEQUENCE</scope>
    <source>
        <strain evidence="9">WA0000051536</strain>
    </source>
</reference>
<evidence type="ECO:0000256" key="7">
    <source>
        <dbReference type="PIRSR" id="PIRSR005461-1"/>
    </source>
</evidence>
<name>A0A8H7Q7E6_9FUNG</name>
<comment type="similarity">
    <text evidence="1">Belongs to the class I-like SAM-binding methyltransferase superfamily. RNA methyltransferase RlmE family.</text>
</comment>
<evidence type="ECO:0000256" key="6">
    <source>
        <dbReference type="ARBA" id="ARBA00041184"/>
    </source>
</evidence>
<dbReference type="EMBL" id="JAEPRA010000004">
    <property type="protein sequence ID" value="KAG2186910.1"/>
    <property type="molecule type" value="Genomic_DNA"/>
</dbReference>
<dbReference type="GO" id="GO:0005739">
    <property type="term" value="C:mitochondrion"/>
    <property type="evidence" value="ECO:0007669"/>
    <property type="project" value="TreeGrafter"/>
</dbReference>
<evidence type="ECO:0000256" key="2">
    <source>
        <dbReference type="ARBA" id="ARBA00022552"/>
    </source>
</evidence>